<feature type="active site" description="N6-AMP-lysine intermediate" evidence="7">
    <location>
        <position position="125"/>
    </location>
</feature>
<comment type="catalytic activity">
    <reaction evidence="6 7">
        <text>NAD(+) + (deoxyribonucleotide)n-3'-hydroxyl + 5'-phospho-(deoxyribonucleotide)m = (deoxyribonucleotide)n+m + AMP + beta-nicotinamide D-nucleotide.</text>
        <dbReference type="EC" id="6.5.1.2"/>
    </reaction>
</comment>
<comment type="caution">
    <text evidence="10">The sequence shown here is derived from an EMBL/GenBank/DDBJ whole genome shotgun (WGS) entry which is preliminary data.</text>
</comment>
<dbReference type="GO" id="GO:0006260">
    <property type="term" value="P:DNA replication"/>
    <property type="evidence" value="ECO:0007669"/>
    <property type="project" value="UniProtKB-KW"/>
</dbReference>
<keyword evidence="4 7" id="KW-0520">NAD</keyword>
<sequence length="571" mass="63255">MLSLIRRLPLLFFLTCAHLHAEECPHSDVAQAELATLTEQLILWDDAYHRQGESLVDDQIYDQAKIHLEHLQNCLDISHSESDALASASGPRRHPIPQTGLNKAKNRAAVAAWMGDKRDLWIQPKVDGVAVTLEYRNGCLFQVISRGDGVTGQDWTAHAQRIPAIPSELTDTSPRLVLQGELYWRLADHIQAQVGGQNARSRAAGLMAQKAPSDADLAGLGLFVWDWPNGPDAMRDRLTGLAALGFAESAALTQPIETITDASRWRQTWYEAPLPFATDGVVLRRGVRPDAARWRAEPPHWAIAWKYPYSRVLADVAAIEFTIGRSGKITPILKIIPVALDDRQIENVSLGSLRRWQELDIRPGDKVSIALAGLTIPQLESVVFRNPERAPVKSPEPNDYNELSCWHRSIACESQFMARLEWLSGKRGLALDGIGPGTWKILSDHGKVTGLLDWLELDGQELSSLPGFGERKSTAFLSQIERARSQPFQTWLRALGLPPSGSTELPNDWNTIASWTVDDWSAHPGIGPKRAQNLVEFFQHPDVVALRERLAAAGIEGFSQPVRSPIASVLQ</sequence>
<dbReference type="SUPFAM" id="SSF47781">
    <property type="entry name" value="RuvA domain 2-like"/>
    <property type="match status" value="1"/>
</dbReference>
<evidence type="ECO:0000256" key="6">
    <source>
        <dbReference type="ARBA" id="ARBA00034005"/>
    </source>
</evidence>
<keyword evidence="11" id="KW-1185">Reference proteome</keyword>
<dbReference type="PIRSF" id="PIRSF001604">
    <property type="entry name" value="LigA"/>
    <property type="match status" value="1"/>
</dbReference>
<dbReference type="HAMAP" id="MF_01587">
    <property type="entry name" value="DNA_ligase_B"/>
    <property type="match status" value="1"/>
</dbReference>
<feature type="domain" description="NAD-dependent DNA ligase N-terminal" evidence="9">
    <location>
        <begin position="29"/>
        <end position="428"/>
    </location>
</feature>
<comment type="similarity">
    <text evidence="7">Belongs to the NAD-dependent DNA ligase family. LigB subfamily.</text>
</comment>
<evidence type="ECO:0000256" key="7">
    <source>
        <dbReference type="HAMAP-Rule" id="MF_01587"/>
    </source>
</evidence>
<keyword evidence="1 7" id="KW-0436">Ligase</keyword>
<dbReference type="GO" id="GO:0006281">
    <property type="term" value="P:DNA repair"/>
    <property type="evidence" value="ECO:0007669"/>
    <property type="project" value="UniProtKB-KW"/>
</dbReference>
<dbReference type="Gene3D" id="3.30.470.30">
    <property type="entry name" value="DNA ligase/mRNA capping enzyme"/>
    <property type="match status" value="1"/>
</dbReference>
<dbReference type="InterPro" id="IPR010994">
    <property type="entry name" value="RuvA_2-like"/>
</dbReference>
<dbReference type="EMBL" id="BMPO01000008">
    <property type="protein sequence ID" value="GGK04770.1"/>
    <property type="molecule type" value="Genomic_DNA"/>
</dbReference>
<evidence type="ECO:0000256" key="4">
    <source>
        <dbReference type="ARBA" id="ARBA00023027"/>
    </source>
</evidence>
<organism evidence="10 11">
    <name type="scientific">Pseudomonas matsuisoli</name>
    <dbReference type="NCBI Taxonomy" id="1515666"/>
    <lineage>
        <taxon>Bacteria</taxon>
        <taxon>Pseudomonadati</taxon>
        <taxon>Pseudomonadota</taxon>
        <taxon>Gammaproteobacteria</taxon>
        <taxon>Pseudomonadales</taxon>
        <taxon>Pseudomonadaceae</taxon>
        <taxon>Pseudomonas</taxon>
    </lineage>
</organism>
<dbReference type="PANTHER" id="PTHR47810:SF1">
    <property type="entry name" value="DNA LIGASE B"/>
    <property type="match status" value="1"/>
</dbReference>
<evidence type="ECO:0000256" key="5">
    <source>
        <dbReference type="ARBA" id="ARBA00023204"/>
    </source>
</evidence>
<dbReference type="SUPFAM" id="SSF50249">
    <property type="entry name" value="Nucleic acid-binding proteins"/>
    <property type="match status" value="1"/>
</dbReference>
<evidence type="ECO:0000313" key="10">
    <source>
        <dbReference type="EMBL" id="GGK04770.1"/>
    </source>
</evidence>
<name>A0A917Q147_9PSED</name>
<dbReference type="Gene3D" id="1.10.150.20">
    <property type="entry name" value="5' to 3' exonuclease, C-terminal subdomain"/>
    <property type="match status" value="2"/>
</dbReference>
<dbReference type="AlphaFoldDB" id="A0A917Q147"/>
<dbReference type="InterPro" id="IPR012340">
    <property type="entry name" value="NA-bd_OB-fold"/>
</dbReference>
<dbReference type="InterPro" id="IPR004150">
    <property type="entry name" value="NAD_DNA_ligase_OB"/>
</dbReference>
<dbReference type="Proteomes" id="UP000635983">
    <property type="component" value="Unassembled WGS sequence"/>
</dbReference>
<dbReference type="InterPro" id="IPR013839">
    <property type="entry name" value="DNAligase_adenylation"/>
</dbReference>
<dbReference type="InterPro" id="IPR013840">
    <property type="entry name" value="DNAligase_N"/>
</dbReference>
<dbReference type="InterPro" id="IPR020923">
    <property type="entry name" value="DNA_ligase_B"/>
</dbReference>
<dbReference type="NCBIfam" id="NF005987">
    <property type="entry name" value="PRK08097.1"/>
    <property type="match status" value="1"/>
</dbReference>
<accession>A0A917Q147</accession>
<dbReference type="SMART" id="SM00532">
    <property type="entry name" value="LIGANc"/>
    <property type="match status" value="1"/>
</dbReference>
<keyword evidence="8" id="KW-0732">Signal</keyword>
<dbReference type="RefSeq" id="WP_188984707.1">
    <property type="nucleotide sequence ID" value="NZ_BMPO01000008.1"/>
</dbReference>
<dbReference type="InterPro" id="IPR001679">
    <property type="entry name" value="DNA_ligase"/>
</dbReference>
<dbReference type="Gene3D" id="2.40.50.140">
    <property type="entry name" value="Nucleic acid-binding proteins"/>
    <property type="match status" value="1"/>
</dbReference>
<protein>
    <recommendedName>
        <fullName evidence="7">DNA ligase B</fullName>
        <ecNumber evidence="7">6.5.1.2</ecNumber>
    </recommendedName>
    <alternativeName>
        <fullName evidence="7">Polydeoxyribonucleotide synthase [NAD(+)] B</fullName>
    </alternativeName>
</protein>
<reference evidence="10" key="1">
    <citation type="journal article" date="2014" name="Int. J. Syst. Evol. Microbiol.">
        <title>Complete genome sequence of Corynebacterium casei LMG S-19264T (=DSM 44701T), isolated from a smear-ripened cheese.</title>
        <authorList>
            <consortium name="US DOE Joint Genome Institute (JGI-PGF)"/>
            <person name="Walter F."/>
            <person name="Albersmeier A."/>
            <person name="Kalinowski J."/>
            <person name="Ruckert C."/>
        </authorList>
    </citation>
    <scope>NUCLEOTIDE SEQUENCE</scope>
    <source>
        <strain evidence="10">JCM 30078</strain>
    </source>
</reference>
<keyword evidence="5 7" id="KW-0234">DNA repair</keyword>
<evidence type="ECO:0000256" key="3">
    <source>
        <dbReference type="ARBA" id="ARBA00022763"/>
    </source>
</evidence>
<dbReference type="InterPro" id="IPR050326">
    <property type="entry name" value="NAD_dep_DNA_ligaseB"/>
</dbReference>
<dbReference type="Gene3D" id="1.10.287.610">
    <property type="entry name" value="Helix hairpin bin"/>
    <property type="match status" value="1"/>
</dbReference>
<evidence type="ECO:0000256" key="2">
    <source>
        <dbReference type="ARBA" id="ARBA00022705"/>
    </source>
</evidence>
<dbReference type="PANTHER" id="PTHR47810">
    <property type="entry name" value="DNA LIGASE"/>
    <property type="match status" value="1"/>
</dbReference>
<gene>
    <name evidence="7 10" type="primary">ligB</name>
    <name evidence="10" type="ORF">GCM10009304_33520</name>
</gene>
<dbReference type="Pfam" id="PF01653">
    <property type="entry name" value="DNA_ligase_aden"/>
    <property type="match status" value="1"/>
</dbReference>
<comment type="function">
    <text evidence="7">Catalyzes the formation of phosphodiester linkages between 5'-phosphoryl and 3'-hydroxyl groups in double-stranded DNA using NAD as a coenzyme and as the energy source for the reaction.</text>
</comment>
<dbReference type="GO" id="GO:0003911">
    <property type="term" value="F:DNA ligase (NAD+) activity"/>
    <property type="evidence" value="ECO:0007669"/>
    <property type="project" value="UniProtKB-UniRule"/>
</dbReference>
<keyword evidence="3 7" id="KW-0227">DNA damage</keyword>
<dbReference type="EC" id="6.5.1.2" evidence="7"/>
<proteinExistence type="inferred from homology"/>
<dbReference type="Pfam" id="PF03120">
    <property type="entry name" value="OB_DNA_ligase"/>
    <property type="match status" value="1"/>
</dbReference>
<evidence type="ECO:0000256" key="8">
    <source>
        <dbReference type="SAM" id="SignalP"/>
    </source>
</evidence>
<evidence type="ECO:0000313" key="11">
    <source>
        <dbReference type="Proteomes" id="UP000635983"/>
    </source>
</evidence>
<evidence type="ECO:0000256" key="1">
    <source>
        <dbReference type="ARBA" id="ARBA00022598"/>
    </source>
</evidence>
<feature type="signal peptide" evidence="8">
    <location>
        <begin position="1"/>
        <end position="21"/>
    </location>
</feature>
<reference evidence="10" key="2">
    <citation type="submission" date="2020-09" db="EMBL/GenBank/DDBJ databases">
        <authorList>
            <person name="Sun Q."/>
            <person name="Ohkuma M."/>
        </authorList>
    </citation>
    <scope>NUCLEOTIDE SEQUENCE</scope>
    <source>
        <strain evidence="10">JCM 30078</strain>
    </source>
</reference>
<keyword evidence="2 7" id="KW-0235">DNA replication</keyword>
<evidence type="ECO:0000259" key="9">
    <source>
        <dbReference type="SMART" id="SM00532"/>
    </source>
</evidence>
<dbReference type="SUPFAM" id="SSF56091">
    <property type="entry name" value="DNA ligase/mRNA capping enzyme, catalytic domain"/>
    <property type="match status" value="1"/>
</dbReference>
<feature type="chain" id="PRO_5037241697" description="DNA ligase B" evidence="8">
    <location>
        <begin position="22"/>
        <end position="571"/>
    </location>
</feature>